<feature type="transmembrane region" description="Helical" evidence="6">
    <location>
        <begin position="396"/>
        <end position="419"/>
    </location>
</feature>
<evidence type="ECO:0000256" key="4">
    <source>
        <dbReference type="ARBA" id="ARBA00022989"/>
    </source>
</evidence>
<dbReference type="OMA" id="CLPLWKM"/>
<dbReference type="GO" id="GO:0022857">
    <property type="term" value="F:transmembrane transporter activity"/>
    <property type="evidence" value="ECO:0007669"/>
    <property type="project" value="InterPro"/>
</dbReference>
<feature type="transmembrane region" description="Helical" evidence="6">
    <location>
        <begin position="476"/>
        <end position="497"/>
    </location>
</feature>
<evidence type="ECO:0000313" key="8">
    <source>
        <dbReference type="EMBL" id="EDO46692.1"/>
    </source>
</evidence>
<keyword evidence="5 6" id="KW-0472">Membrane</keyword>
<dbReference type="EMBL" id="DS469525">
    <property type="protein sequence ID" value="EDO46692.1"/>
    <property type="molecule type" value="Genomic_DNA"/>
</dbReference>
<dbReference type="PANTHER" id="PTHR16172">
    <property type="entry name" value="MAJOR FACILITATOR SUPERFAMILY DOMAIN-CONTAINING PROTEIN 6-LIKE"/>
    <property type="match status" value="1"/>
</dbReference>
<comment type="similarity">
    <text evidence="2">Belongs to the major facilitator superfamily. MFSD6 family.</text>
</comment>
<dbReference type="PROSITE" id="PS50850">
    <property type="entry name" value="MFS"/>
    <property type="match status" value="1"/>
</dbReference>
<protein>
    <recommendedName>
        <fullName evidence="7">Major facilitator superfamily (MFS) profile domain-containing protein</fullName>
    </recommendedName>
</protein>
<feature type="transmembrane region" description="Helical" evidence="6">
    <location>
        <begin position="42"/>
        <end position="62"/>
    </location>
</feature>
<evidence type="ECO:0000256" key="6">
    <source>
        <dbReference type="SAM" id="Phobius"/>
    </source>
</evidence>
<dbReference type="InterPro" id="IPR020846">
    <property type="entry name" value="MFS_dom"/>
</dbReference>
<dbReference type="AlphaFoldDB" id="A7RP85"/>
<name>A7RP85_NEMVE</name>
<dbReference type="InParanoid" id="A7RP85"/>
<dbReference type="PANTHER" id="PTHR16172:SF2">
    <property type="entry name" value="MAJOR FACILITATOR SUPERFAMILY DOMAIN-CONTAINING PROTEIN 6"/>
    <property type="match status" value="1"/>
</dbReference>
<dbReference type="InterPro" id="IPR036259">
    <property type="entry name" value="MFS_trans_sf"/>
</dbReference>
<dbReference type="GO" id="GO:0016020">
    <property type="term" value="C:membrane"/>
    <property type="evidence" value="ECO:0000318"/>
    <property type="project" value="GO_Central"/>
</dbReference>
<feature type="transmembrane region" description="Helical" evidence="6">
    <location>
        <begin position="68"/>
        <end position="90"/>
    </location>
</feature>
<feature type="transmembrane region" description="Helical" evidence="6">
    <location>
        <begin position="573"/>
        <end position="593"/>
    </location>
</feature>
<feature type="domain" description="Major facilitator superfamily (MFS) profile" evidence="7">
    <location>
        <begin position="444"/>
        <end position="655"/>
    </location>
</feature>
<evidence type="ECO:0000259" key="7">
    <source>
        <dbReference type="PROSITE" id="PS50850"/>
    </source>
</evidence>
<evidence type="ECO:0000256" key="5">
    <source>
        <dbReference type="ARBA" id="ARBA00023136"/>
    </source>
</evidence>
<sequence length="655" mass="73818">MIPCSYKRIEDESLPDNKGVKSREKLFLTLQDIDRGFIISKLFYFLFYSSLGALFPFLSLYYKQLWLSPIQIGILLALRPSVKLVCLPLWKMVTDKFSKYKFVYFISMFGWIIGYLGQTFVCPVQLPCYVENPLTTQVAIPTTYLAPFNQSGKLLNLSTRNVTSINSWNGNDMKLIKRDRSDRYTVLPYEKFSTTDGELSAKDNEFLSRSLAKGPGPASLIVHRKLIKESEMSKKPTVGHQKEAGYHKASEREFLGEKRLLFERKKGAEKQLLQKRNENYATIEPLVLKSSSTHFSKSKSTLTKSKSKTSPHPSHDFRVHYNSLIFLTLLVIVFLTEVLTTPTLMLADSEVVQALANTESRYGDQRLLGSFGLALAALLAALWTTLWSECHYTDTINYLPCFYLFEIALAATIIISLFFKLDSPDIEGNEVNIFDGLKFFKTPRAGFFLLTIFLLGFAHSIQISFLFWFLQDLGGTPILFAVIIIVYSFAEVVMYFSSSFVVQKIGHQGTLSLALACYTARFLMYANLTDPWLVIPIELVQGLTYGGVWSIAPTYISVPEEASSMIQNILQGAYWGVGMAAGSLISGVVIQAYGVQTEFSVVAVIAFALFTVHVSLVISDRVKAIDEELAQRKQEGLDNLLAVLFKLRVNFCRLL</sequence>
<dbReference type="eggNOG" id="KOG3762">
    <property type="taxonomic scope" value="Eukaryota"/>
</dbReference>
<feature type="transmembrane region" description="Helical" evidence="6">
    <location>
        <begin position="447"/>
        <end position="470"/>
    </location>
</feature>
<organism evidence="8 9">
    <name type="scientific">Nematostella vectensis</name>
    <name type="common">Starlet sea anemone</name>
    <dbReference type="NCBI Taxonomy" id="45351"/>
    <lineage>
        <taxon>Eukaryota</taxon>
        <taxon>Metazoa</taxon>
        <taxon>Cnidaria</taxon>
        <taxon>Anthozoa</taxon>
        <taxon>Hexacorallia</taxon>
        <taxon>Actiniaria</taxon>
        <taxon>Edwardsiidae</taxon>
        <taxon>Nematostella</taxon>
    </lineage>
</organism>
<dbReference type="Gene3D" id="1.20.1250.20">
    <property type="entry name" value="MFS general substrate transporter like domains"/>
    <property type="match status" value="2"/>
</dbReference>
<keyword evidence="9" id="KW-1185">Reference proteome</keyword>
<comment type="subcellular location">
    <subcellularLocation>
        <location evidence="1">Membrane</location>
        <topology evidence="1">Multi-pass membrane protein</topology>
    </subcellularLocation>
</comment>
<dbReference type="InterPro" id="IPR024989">
    <property type="entry name" value="MFS_assoc_dom"/>
</dbReference>
<accession>A7RP85</accession>
<feature type="transmembrane region" description="Helical" evidence="6">
    <location>
        <begin position="102"/>
        <end position="121"/>
    </location>
</feature>
<feature type="transmembrane region" description="Helical" evidence="6">
    <location>
        <begin position="599"/>
        <end position="618"/>
    </location>
</feature>
<keyword evidence="3 6" id="KW-0812">Transmembrane</keyword>
<gene>
    <name evidence="8" type="ORF">NEMVEDRAFT_v1g239725</name>
</gene>
<reference evidence="8 9" key="1">
    <citation type="journal article" date="2007" name="Science">
        <title>Sea anemone genome reveals ancestral eumetazoan gene repertoire and genomic organization.</title>
        <authorList>
            <person name="Putnam N.H."/>
            <person name="Srivastava M."/>
            <person name="Hellsten U."/>
            <person name="Dirks B."/>
            <person name="Chapman J."/>
            <person name="Salamov A."/>
            <person name="Terry A."/>
            <person name="Shapiro H."/>
            <person name="Lindquist E."/>
            <person name="Kapitonov V.V."/>
            <person name="Jurka J."/>
            <person name="Genikhovich G."/>
            <person name="Grigoriev I.V."/>
            <person name="Lucas S.M."/>
            <person name="Steele R.E."/>
            <person name="Finnerty J.R."/>
            <person name="Technau U."/>
            <person name="Martindale M.Q."/>
            <person name="Rokhsar D.S."/>
        </authorList>
    </citation>
    <scope>NUCLEOTIDE SEQUENCE [LARGE SCALE GENOMIC DNA]</scope>
    <source>
        <strain evidence="9">CH2 X CH6</strain>
    </source>
</reference>
<keyword evidence="4 6" id="KW-1133">Transmembrane helix</keyword>
<dbReference type="CDD" id="cd17335">
    <property type="entry name" value="MFS_MFSD6"/>
    <property type="match status" value="1"/>
</dbReference>
<evidence type="ECO:0000256" key="1">
    <source>
        <dbReference type="ARBA" id="ARBA00004141"/>
    </source>
</evidence>
<dbReference type="Pfam" id="PF12832">
    <property type="entry name" value="MFS_1_like"/>
    <property type="match status" value="1"/>
</dbReference>
<dbReference type="HOGENOM" id="CLU_013133_2_1_1"/>
<dbReference type="SUPFAM" id="SSF103473">
    <property type="entry name" value="MFS general substrate transporter"/>
    <property type="match status" value="1"/>
</dbReference>
<dbReference type="Proteomes" id="UP000001593">
    <property type="component" value="Unassembled WGS sequence"/>
</dbReference>
<proteinExistence type="inferred from homology"/>
<evidence type="ECO:0000256" key="3">
    <source>
        <dbReference type="ARBA" id="ARBA00022692"/>
    </source>
</evidence>
<feature type="transmembrane region" description="Helical" evidence="6">
    <location>
        <begin position="324"/>
        <end position="347"/>
    </location>
</feature>
<evidence type="ECO:0000256" key="2">
    <source>
        <dbReference type="ARBA" id="ARBA00005241"/>
    </source>
</evidence>
<feature type="transmembrane region" description="Helical" evidence="6">
    <location>
        <begin position="367"/>
        <end position="384"/>
    </location>
</feature>
<dbReference type="InterPro" id="IPR051717">
    <property type="entry name" value="MFS_MFSD6"/>
</dbReference>
<evidence type="ECO:0000313" key="9">
    <source>
        <dbReference type="Proteomes" id="UP000001593"/>
    </source>
</evidence>
<dbReference type="PhylomeDB" id="A7RP85"/>